<dbReference type="AlphaFoldDB" id="A0A6H9YL76"/>
<feature type="transmembrane region" description="Helical" evidence="1">
    <location>
        <begin position="7"/>
        <end position="29"/>
    </location>
</feature>
<evidence type="ECO:0000256" key="1">
    <source>
        <dbReference type="SAM" id="Phobius"/>
    </source>
</evidence>
<evidence type="ECO:0000313" key="3">
    <source>
        <dbReference type="Proteomes" id="UP000468735"/>
    </source>
</evidence>
<proteinExistence type="predicted"/>
<evidence type="ECO:0000313" key="2">
    <source>
        <dbReference type="EMBL" id="KAB2337995.1"/>
    </source>
</evidence>
<sequence>MRKSDRWSFIALAIGVVVILGGVQVFAMLDDPPEPSPAPKLGFCPDGPAGGARSGTGYEEVAAPYQGKGPHPVELVLMQDDVERIELPLDWKPGPGDGPPKVQIVACVYQDVIRSSGKRRTCLYSRVPGHLRYPTQTDPSNAIKVSLLEVRYVFQVYEAKTAKPLGRFEVAGAKSCPFQYRLNSGGVIAQEPDEDGVRKALRPYVERTLSPQRSPTGS</sequence>
<keyword evidence="1" id="KW-0472">Membrane</keyword>
<keyword evidence="1" id="KW-1133">Transmembrane helix</keyword>
<dbReference type="OrthoDB" id="4246735at2"/>
<keyword evidence="3" id="KW-1185">Reference proteome</keyword>
<accession>A0A6H9YL76</accession>
<gene>
    <name evidence="2" type="ORF">F8566_49155</name>
</gene>
<dbReference type="EMBL" id="WBMT01000039">
    <property type="protein sequence ID" value="KAB2337995.1"/>
    <property type="molecule type" value="Genomic_DNA"/>
</dbReference>
<dbReference type="Proteomes" id="UP000468735">
    <property type="component" value="Unassembled WGS sequence"/>
</dbReference>
<keyword evidence="1" id="KW-0812">Transmembrane</keyword>
<reference evidence="2 3" key="1">
    <citation type="submission" date="2019-09" db="EMBL/GenBank/DDBJ databases">
        <title>Actinomadura physcomitrii sp. nov., a novel actinomycete isolated from moss [Physcomitrium sphaericum (Ludw) Fuernr].</title>
        <authorList>
            <person name="Zhuang X."/>
            <person name="Liu C."/>
        </authorList>
    </citation>
    <scope>NUCLEOTIDE SEQUENCE [LARGE SCALE GENOMIC DNA]</scope>
    <source>
        <strain evidence="2 3">HMC1</strain>
    </source>
</reference>
<organism evidence="2 3">
    <name type="scientific">Actinomadura rudentiformis</name>
    <dbReference type="NCBI Taxonomy" id="359158"/>
    <lineage>
        <taxon>Bacteria</taxon>
        <taxon>Bacillati</taxon>
        <taxon>Actinomycetota</taxon>
        <taxon>Actinomycetes</taxon>
        <taxon>Streptosporangiales</taxon>
        <taxon>Thermomonosporaceae</taxon>
        <taxon>Actinomadura</taxon>
    </lineage>
</organism>
<comment type="caution">
    <text evidence="2">The sequence shown here is derived from an EMBL/GenBank/DDBJ whole genome shotgun (WGS) entry which is preliminary data.</text>
</comment>
<dbReference type="RefSeq" id="WP_151571334.1">
    <property type="nucleotide sequence ID" value="NZ_WBMT01000039.1"/>
</dbReference>
<name>A0A6H9YL76_9ACTN</name>
<protein>
    <submittedName>
        <fullName evidence="2">Uncharacterized protein</fullName>
    </submittedName>
</protein>